<protein>
    <submittedName>
        <fullName evidence="1">Uncharacterized protein</fullName>
    </submittedName>
</protein>
<gene>
    <name evidence="1" type="ORF">J4051_17235</name>
</gene>
<accession>A0ABS3SWC8</accession>
<reference evidence="1 2" key="1">
    <citation type="submission" date="2021-03" db="EMBL/GenBank/DDBJ databases">
        <title>Gelidibacter sp. nov., isolated from costal sediment.</title>
        <authorList>
            <person name="Lun K.-Y."/>
        </authorList>
    </citation>
    <scope>NUCLEOTIDE SEQUENCE [LARGE SCALE GENOMIC DNA]</scope>
    <source>
        <strain evidence="1 2">DF109</strain>
    </source>
</reference>
<dbReference type="EMBL" id="JAGEVG010000027">
    <property type="protein sequence ID" value="MBO3100019.1"/>
    <property type="molecule type" value="Genomic_DNA"/>
</dbReference>
<dbReference type="RefSeq" id="WP_208235126.1">
    <property type="nucleotide sequence ID" value="NZ_JAGEVG010000027.1"/>
</dbReference>
<proteinExistence type="predicted"/>
<organism evidence="1 2">
    <name type="scientific">Gelidibacter pelagius</name>
    <dbReference type="NCBI Taxonomy" id="2819985"/>
    <lineage>
        <taxon>Bacteria</taxon>
        <taxon>Pseudomonadati</taxon>
        <taxon>Bacteroidota</taxon>
        <taxon>Flavobacteriia</taxon>
        <taxon>Flavobacteriales</taxon>
        <taxon>Flavobacteriaceae</taxon>
        <taxon>Gelidibacter</taxon>
    </lineage>
</organism>
<evidence type="ECO:0000313" key="1">
    <source>
        <dbReference type="EMBL" id="MBO3100019.1"/>
    </source>
</evidence>
<comment type="caution">
    <text evidence="1">The sequence shown here is derived from an EMBL/GenBank/DDBJ whole genome shotgun (WGS) entry which is preliminary data.</text>
</comment>
<sequence length="198" mass="23481">MNRIKPFLIFIFLTNLIYGQDVKMTTEYSSKNQDLSDLLKFENIDFYKVKFTGKNISDKNFVLIAKEMWDGKLKSTDTIIDTSKYPKMSESKSDTLRLKVIAKRTEEPKLKLWFRFPKFGINKKYDAMMSDDYSLRDTGTNETIKYGKNFYAFTYILPYEKDGFKFWCAVDDSGKDVENWGKEFGIKHYVIFEMKFDE</sequence>
<evidence type="ECO:0000313" key="2">
    <source>
        <dbReference type="Proteomes" id="UP000681315"/>
    </source>
</evidence>
<keyword evidence="2" id="KW-1185">Reference proteome</keyword>
<dbReference type="Proteomes" id="UP000681315">
    <property type="component" value="Unassembled WGS sequence"/>
</dbReference>
<name>A0ABS3SWC8_9FLAO</name>